<comment type="subcellular location">
    <subcellularLocation>
        <location evidence="1">Nucleus</location>
    </subcellularLocation>
</comment>
<feature type="compositionally biased region" description="Basic and acidic residues" evidence="12">
    <location>
        <begin position="1164"/>
        <end position="1180"/>
    </location>
</feature>
<evidence type="ECO:0000259" key="13">
    <source>
        <dbReference type="PROSITE" id="PS50014"/>
    </source>
</evidence>
<dbReference type="InterPro" id="IPR027417">
    <property type="entry name" value="P-loop_NTPase"/>
</dbReference>
<dbReference type="Gene3D" id="1.20.920.10">
    <property type="entry name" value="Bromodomain-like"/>
    <property type="match status" value="1"/>
</dbReference>
<feature type="region of interest" description="Disordered" evidence="12">
    <location>
        <begin position="340"/>
        <end position="359"/>
    </location>
</feature>
<dbReference type="FunFam" id="3.40.50.10810:FF:000008">
    <property type="entry name" value="Chromatin structure-remodeling complex subunit snf21"/>
    <property type="match status" value="1"/>
</dbReference>
<feature type="region of interest" description="Disordered" evidence="12">
    <location>
        <begin position="1"/>
        <end position="24"/>
    </location>
</feature>
<feature type="coiled-coil region" evidence="11">
    <location>
        <begin position="988"/>
        <end position="1022"/>
    </location>
</feature>
<evidence type="ECO:0000313" key="19">
    <source>
        <dbReference type="Proteomes" id="UP000275078"/>
    </source>
</evidence>
<feature type="compositionally biased region" description="Polar residues" evidence="12">
    <location>
        <begin position="98"/>
        <end position="112"/>
    </location>
</feature>
<evidence type="ECO:0000313" key="18">
    <source>
        <dbReference type="EMBL" id="RPA87246.1"/>
    </source>
</evidence>
<dbReference type="InterPro" id="IPR018359">
    <property type="entry name" value="Bromodomain_CS"/>
</dbReference>
<dbReference type="STRING" id="1160509.A0A3N4INF9"/>
<dbReference type="PROSITE" id="PS51666">
    <property type="entry name" value="QLQ"/>
    <property type="match status" value="1"/>
</dbReference>
<dbReference type="PROSITE" id="PS51192">
    <property type="entry name" value="HELICASE_ATP_BIND_1"/>
    <property type="match status" value="1"/>
</dbReference>
<evidence type="ECO:0000256" key="7">
    <source>
        <dbReference type="ARBA" id="ARBA00023117"/>
    </source>
</evidence>
<feature type="region of interest" description="Disordered" evidence="12">
    <location>
        <begin position="1122"/>
        <end position="1194"/>
    </location>
</feature>
<evidence type="ECO:0000256" key="12">
    <source>
        <dbReference type="SAM" id="MobiDB-lite"/>
    </source>
</evidence>
<dbReference type="InterPro" id="IPR014001">
    <property type="entry name" value="Helicase_ATP-bd"/>
</dbReference>
<accession>A0A3N4INF9</accession>
<dbReference type="SUPFAM" id="SSF47370">
    <property type="entry name" value="Bromodomain"/>
    <property type="match status" value="1"/>
</dbReference>
<keyword evidence="5" id="KW-0067">ATP-binding</keyword>
<dbReference type="SUPFAM" id="SSF52540">
    <property type="entry name" value="P-loop containing nucleoside triphosphate hydrolases"/>
    <property type="match status" value="2"/>
</dbReference>
<dbReference type="InterPro" id="IPR049730">
    <property type="entry name" value="SNF2/RAD54-like_C"/>
</dbReference>
<evidence type="ECO:0008006" key="20">
    <source>
        <dbReference type="Google" id="ProtNLM"/>
    </source>
</evidence>
<dbReference type="InterPro" id="IPR000330">
    <property type="entry name" value="SNF2_N"/>
</dbReference>
<dbReference type="SMART" id="SM01314">
    <property type="entry name" value="SnAC"/>
    <property type="match status" value="1"/>
</dbReference>
<dbReference type="Gene3D" id="3.40.50.300">
    <property type="entry name" value="P-loop containing nucleotide triphosphate hydrolases"/>
    <property type="match status" value="1"/>
</dbReference>
<evidence type="ECO:0000256" key="10">
    <source>
        <dbReference type="PROSITE-ProRule" id="PRU00035"/>
    </source>
</evidence>
<dbReference type="Pfam" id="PF00271">
    <property type="entry name" value="Helicase_C"/>
    <property type="match status" value="1"/>
</dbReference>
<keyword evidence="9" id="KW-0539">Nucleus</keyword>
<dbReference type="EMBL" id="ML119647">
    <property type="protein sequence ID" value="RPA87246.1"/>
    <property type="molecule type" value="Genomic_DNA"/>
</dbReference>
<feature type="compositionally biased region" description="Polar residues" evidence="12">
    <location>
        <begin position="1"/>
        <end position="12"/>
    </location>
</feature>
<feature type="region of interest" description="Disordered" evidence="12">
    <location>
        <begin position="60"/>
        <end position="128"/>
    </location>
</feature>
<dbReference type="OrthoDB" id="5857104at2759"/>
<dbReference type="SMART" id="SM00487">
    <property type="entry name" value="DEXDc"/>
    <property type="match status" value="1"/>
</dbReference>
<dbReference type="SMART" id="SM00951">
    <property type="entry name" value="QLQ"/>
    <property type="match status" value="1"/>
</dbReference>
<dbReference type="Proteomes" id="UP000275078">
    <property type="component" value="Unassembled WGS sequence"/>
</dbReference>
<dbReference type="Gene3D" id="3.40.50.10810">
    <property type="entry name" value="Tandem AAA-ATPase domain"/>
    <property type="match status" value="1"/>
</dbReference>
<keyword evidence="6" id="KW-0805">Transcription regulation</keyword>
<dbReference type="Pfam" id="PF00439">
    <property type="entry name" value="Bromodomain"/>
    <property type="match status" value="1"/>
</dbReference>
<keyword evidence="4" id="KW-0347">Helicase</keyword>
<dbReference type="InterPro" id="IPR036427">
    <property type="entry name" value="Bromodomain-like_sf"/>
</dbReference>
<organism evidence="18 19">
    <name type="scientific">Ascobolus immersus RN42</name>
    <dbReference type="NCBI Taxonomy" id="1160509"/>
    <lineage>
        <taxon>Eukaryota</taxon>
        <taxon>Fungi</taxon>
        <taxon>Dikarya</taxon>
        <taxon>Ascomycota</taxon>
        <taxon>Pezizomycotina</taxon>
        <taxon>Pezizomycetes</taxon>
        <taxon>Pezizales</taxon>
        <taxon>Ascobolaceae</taxon>
        <taxon>Ascobolus</taxon>
    </lineage>
</organism>
<dbReference type="GO" id="GO:0005524">
    <property type="term" value="F:ATP binding"/>
    <property type="evidence" value="ECO:0007669"/>
    <property type="project" value="UniProtKB-KW"/>
</dbReference>
<keyword evidence="3" id="KW-0378">Hydrolase</keyword>
<dbReference type="Pfam" id="PF07529">
    <property type="entry name" value="HSA"/>
    <property type="match status" value="1"/>
</dbReference>
<dbReference type="FunFam" id="3.40.50.300:FF:000843">
    <property type="entry name" value="Chromatin structure-remodeling complex subunit snf21"/>
    <property type="match status" value="1"/>
</dbReference>
<dbReference type="InterPro" id="IPR038718">
    <property type="entry name" value="SNF2-like_sf"/>
</dbReference>
<dbReference type="InterPro" id="IPR014978">
    <property type="entry name" value="Gln-Leu-Gln_QLQ"/>
</dbReference>
<keyword evidence="8" id="KW-0804">Transcription</keyword>
<evidence type="ECO:0000259" key="16">
    <source>
        <dbReference type="PROSITE" id="PS51204"/>
    </source>
</evidence>
<dbReference type="InterPro" id="IPR001487">
    <property type="entry name" value="Bromodomain"/>
</dbReference>
<dbReference type="PROSITE" id="PS51194">
    <property type="entry name" value="HELICASE_CTER"/>
    <property type="match status" value="1"/>
</dbReference>
<evidence type="ECO:0000256" key="5">
    <source>
        <dbReference type="ARBA" id="ARBA00022840"/>
    </source>
</evidence>
<feature type="domain" description="Helicase ATP-binding" evidence="14">
    <location>
        <begin position="524"/>
        <end position="689"/>
    </location>
</feature>
<dbReference type="GO" id="GO:0006338">
    <property type="term" value="P:chromatin remodeling"/>
    <property type="evidence" value="ECO:0007669"/>
    <property type="project" value="UniProtKB-ARBA"/>
</dbReference>
<dbReference type="Pfam" id="PF00176">
    <property type="entry name" value="SNF2-rel_dom"/>
    <property type="match status" value="1"/>
</dbReference>
<dbReference type="PANTHER" id="PTHR10799">
    <property type="entry name" value="SNF2/RAD54 HELICASE FAMILY"/>
    <property type="match status" value="1"/>
</dbReference>
<keyword evidence="2" id="KW-0547">Nucleotide-binding</keyword>
<evidence type="ECO:0000259" key="17">
    <source>
        <dbReference type="PROSITE" id="PS51666"/>
    </source>
</evidence>
<feature type="compositionally biased region" description="Low complexity" evidence="12">
    <location>
        <begin position="1144"/>
        <end position="1155"/>
    </location>
</feature>
<evidence type="ECO:0000256" key="3">
    <source>
        <dbReference type="ARBA" id="ARBA00022801"/>
    </source>
</evidence>
<protein>
    <recommendedName>
        <fullName evidence="20">SNF2-family ATP dependent chromatin remodeling factor snf21</fullName>
    </recommendedName>
</protein>
<sequence>MAPSIQMSNPAMTSEDVQRLHSKWQQMKQAGADYNNPEFLRISNQLKMIAAKQSQLQLQQQTHRMQAMQQQAQNQQAQQHQRNQSIGNGAMAQANGRLPSTSQQLQSASPSRPSGDMQMNARSGSTSFTPEQLNILHNQIVAFKHITKNMVPPAQVLQTISPHAAGKTAAAIAAIANASATIEAMKNEVEGNKPTQSGFESFSSPWKHLQPIIPFLEHGLREKRVIVPSILPTGIDLDKIAEERERVIHSRIMQRKTELEEMTSNLATHDLDADPNNLDHRLKIKALIELKSLNLLQRQRSLRLEYLKDASHGENLAFNANRSAFRRMKKQSIREARITERLEKQQREAKSEREKEKHKEHINIILQRGAQLKEECQERRNRNTRMTQKILAIHQHIEKEEQKRIERTAKQRLQALKANDEEAYMKLLDEAKDTRITHLLRQTDSFLDSLAASVREQQKNAVQTYGAVEEEGQDADQSEDEEGKPKIDYYSVAHRIKETITEQPNILVGGKLKDYQIKGLQWMVSLYNNNLNGILADEMGLGKTIQTISLITYLIEKKKQMGPYLVIVPLSTLTNWNSEFDKWAPSVTKVVYKGTPAQRKLHQQQIKYGQFQVLLTTYEFIIKDRPLLSKLKWSYMIIDEGHRMKNTQSKLSFTLTTYYNCRYRLILTGTPLQNNLPELWALLNFALPAIFKSVKSFDEWFNTPFANAGTQDKMELTEEESLLIIRRLHKVLRPFLLRRLKKDVESELPDKKEEVIKCKFSSLQAKLYQQMVSGGMLYVQDNEKGGKVNIKGLSNMIMQLRKICNHPFVFEEIENAINPSKVNNDTLWRTAGKFELLDRLLPKFFVTKHRVLMFFQMTQIMNIMEDFLHLRGYKYLRLDGSTKADDRSALLKLFNAPDSEYFVFLLSTRAGGLGLNLQTADTVIIYDSDWNPHQDLQAQDRAHRIGQKNEVRILRLITSNSVEEKILERAQYKLDIDGKVIQAGKFDNKSTNEERDALLRTLLEAEKDLTSENEEMDDDELNEVCARTDAELELFRKMDEERNKDKMYGTNGKLPRLYSDQELPDLYLNEQPVVEEIKLPEGRGARERAAIRYDDGLSEEQWLDAIDNDEDVEELIARKREKEERRAEKKARKNVRDSTPPQLPESSPVPETPVVSRKKRGRKAASEKRAAKELPPDEPKRKKARGKGVDTLAPGDRAIHQRVFDAVYDAVKNLEDKESEIQGRVHSEHFIVLPSKKLYPDYYQFIAQPISFEIIKKRIDKQQYGSIAEFKADFLLMFANAKQYNEPGSLVYADAEAMEDEFNEKLREETEKVGLSADAPAPNGDTNSAAMSTVSTPMAGTPIIKLKLGKKSVLGNGSGSGPGTGTATSLGSRSNSTPDLDNDRSEGELSE</sequence>
<dbReference type="InterPro" id="IPR029295">
    <property type="entry name" value="SnAC"/>
</dbReference>
<feature type="region of interest" description="Disordered" evidence="12">
    <location>
        <begin position="1354"/>
        <end position="1391"/>
    </location>
</feature>
<evidence type="ECO:0000259" key="14">
    <source>
        <dbReference type="PROSITE" id="PS51192"/>
    </source>
</evidence>
<dbReference type="PROSITE" id="PS00633">
    <property type="entry name" value="BROMODOMAIN_1"/>
    <property type="match status" value="1"/>
</dbReference>
<dbReference type="PROSITE" id="PS50014">
    <property type="entry name" value="BROMODOMAIN_2"/>
    <property type="match status" value="1"/>
</dbReference>
<evidence type="ECO:0000256" key="4">
    <source>
        <dbReference type="ARBA" id="ARBA00022806"/>
    </source>
</evidence>
<feature type="domain" description="Helicase C-terminal" evidence="15">
    <location>
        <begin position="836"/>
        <end position="999"/>
    </location>
</feature>
<dbReference type="GO" id="GO:0005634">
    <property type="term" value="C:nucleus"/>
    <property type="evidence" value="ECO:0007669"/>
    <property type="project" value="UniProtKB-SubCell"/>
</dbReference>
<evidence type="ECO:0000256" key="11">
    <source>
        <dbReference type="SAM" id="Coils"/>
    </source>
</evidence>
<dbReference type="PRINTS" id="PR00503">
    <property type="entry name" value="BROMODOMAIN"/>
</dbReference>
<reference evidence="18 19" key="1">
    <citation type="journal article" date="2018" name="Nat. Ecol. Evol.">
        <title>Pezizomycetes genomes reveal the molecular basis of ectomycorrhizal truffle lifestyle.</title>
        <authorList>
            <person name="Murat C."/>
            <person name="Payen T."/>
            <person name="Noel B."/>
            <person name="Kuo A."/>
            <person name="Morin E."/>
            <person name="Chen J."/>
            <person name="Kohler A."/>
            <person name="Krizsan K."/>
            <person name="Balestrini R."/>
            <person name="Da Silva C."/>
            <person name="Montanini B."/>
            <person name="Hainaut M."/>
            <person name="Levati E."/>
            <person name="Barry K.W."/>
            <person name="Belfiori B."/>
            <person name="Cichocki N."/>
            <person name="Clum A."/>
            <person name="Dockter R.B."/>
            <person name="Fauchery L."/>
            <person name="Guy J."/>
            <person name="Iotti M."/>
            <person name="Le Tacon F."/>
            <person name="Lindquist E.A."/>
            <person name="Lipzen A."/>
            <person name="Malagnac F."/>
            <person name="Mello A."/>
            <person name="Molinier V."/>
            <person name="Miyauchi S."/>
            <person name="Poulain J."/>
            <person name="Riccioni C."/>
            <person name="Rubini A."/>
            <person name="Sitrit Y."/>
            <person name="Splivallo R."/>
            <person name="Traeger S."/>
            <person name="Wang M."/>
            <person name="Zifcakova L."/>
            <person name="Wipf D."/>
            <person name="Zambonelli A."/>
            <person name="Paolocci F."/>
            <person name="Nowrousian M."/>
            <person name="Ottonello S."/>
            <person name="Baldrian P."/>
            <person name="Spatafora J.W."/>
            <person name="Henrissat B."/>
            <person name="Nagy L.G."/>
            <person name="Aury J.M."/>
            <person name="Wincker P."/>
            <person name="Grigoriev I.V."/>
            <person name="Bonfante P."/>
            <person name="Martin F.M."/>
        </authorList>
    </citation>
    <scope>NUCLEOTIDE SEQUENCE [LARGE SCALE GENOMIC DNA]</scope>
    <source>
        <strain evidence="18 19">RN42</strain>
    </source>
</reference>
<dbReference type="PROSITE" id="PS51204">
    <property type="entry name" value="HSA"/>
    <property type="match status" value="1"/>
</dbReference>
<evidence type="ECO:0000256" key="6">
    <source>
        <dbReference type="ARBA" id="ARBA00023015"/>
    </source>
</evidence>
<feature type="region of interest" description="Disordered" evidence="12">
    <location>
        <begin position="1306"/>
        <end position="1332"/>
    </location>
</feature>
<dbReference type="Pfam" id="PF14619">
    <property type="entry name" value="SnAC"/>
    <property type="match status" value="1"/>
</dbReference>
<dbReference type="InterPro" id="IPR014012">
    <property type="entry name" value="HSA_dom"/>
</dbReference>
<proteinExistence type="predicted"/>
<evidence type="ECO:0000256" key="1">
    <source>
        <dbReference type="ARBA" id="ARBA00004123"/>
    </source>
</evidence>
<keyword evidence="7 10" id="KW-0103">Bromodomain</keyword>
<dbReference type="GO" id="GO:0016787">
    <property type="term" value="F:hydrolase activity"/>
    <property type="evidence" value="ECO:0007669"/>
    <property type="project" value="UniProtKB-KW"/>
</dbReference>
<feature type="coiled-coil region" evidence="11">
    <location>
        <begin position="399"/>
        <end position="430"/>
    </location>
</feature>
<dbReference type="GO" id="GO:0042393">
    <property type="term" value="F:histone binding"/>
    <property type="evidence" value="ECO:0007669"/>
    <property type="project" value="InterPro"/>
</dbReference>
<evidence type="ECO:0000256" key="8">
    <source>
        <dbReference type="ARBA" id="ARBA00023163"/>
    </source>
</evidence>
<dbReference type="CDD" id="cd18793">
    <property type="entry name" value="SF2_C_SNF"/>
    <property type="match status" value="1"/>
</dbReference>
<feature type="compositionally biased region" description="Low complexity" evidence="12">
    <location>
        <begin position="60"/>
        <end position="85"/>
    </location>
</feature>
<dbReference type="GO" id="GO:0006366">
    <property type="term" value="P:transcription by RNA polymerase II"/>
    <property type="evidence" value="ECO:0007669"/>
    <property type="project" value="UniProtKB-ARBA"/>
</dbReference>
<feature type="domain" description="Bromo" evidence="13">
    <location>
        <begin position="1222"/>
        <end position="1292"/>
    </location>
</feature>
<evidence type="ECO:0000259" key="15">
    <source>
        <dbReference type="PROSITE" id="PS51194"/>
    </source>
</evidence>
<dbReference type="Pfam" id="PF08880">
    <property type="entry name" value="QLQ"/>
    <property type="match status" value="1"/>
</dbReference>
<dbReference type="SMART" id="SM00490">
    <property type="entry name" value="HELICc"/>
    <property type="match status" value="1"/>
</dbReference>
<name>A0A3N4INF9_ASCIM</name>
<feature type="domain" description="HSA" evidence="16">
    <location>
        <begin position="346"/>
        <end position="418"/>
    </location>
</feature>
<dbReference type="InterPro" id="IPR001650">
    <property type="entry name" value="Helicase_C-like"/>
</dbReference>
<dbReference type="CDD" id="cd17996">
    <property type="entry name" value="DEXHc_SMARCA2_SMARCA4"/>
    <property type="match status" value="1"/>
</dbReference>
<feature type="compositionally biased region" description="Basic and acidic residues" evidence="12">
    <location>
        <begin position="1381"/>
        <end position="1391"/>
    </location>
</feature>
<dbReference type="GO" id="GO:0004386">
    <property type="term" value="F:helicase activity"/>
    <property type="evidence" value="ECO:0007669"/>
    <property type="project" value="UniProtKB-KW"/>
</dbReference>
<dbReference type="GO" id="GO:0006355">
    <property type="term" value="P:regulation of DNA-templated transcription"/>
    <property type="evidence" value="ECO:0007669"/>
    <property type="project" value="InterPro"/>
</dbReference>
<gene>
    <name evidence="18" type="ORF">BJ508DRAFT_301351</name>
</gene>
<evidence type="ECO:0000256" key="2">
    <source>
        <dbReference type="ARBA" id="ARBA00022741"/>
    </source>
</evidence>
<keyword evidence="11" id="KW-0175">Coiled coil</keyword>
<feature type="domain" description="QLQ" evidence="17">
    <location>
        <begin position="127"/>
        <end position="162"/>
    </location>
</feature>
<keyword evidence="19" id="KW-1185">Reference proteome</keyword>
<dbReference type="Gene3D" id="1.20.5.170">
    <property type="match status" value="1"/>
</dbReference>
<evidence type="ECO:0000256" key="9">
    <source>
        <dbReference type="ARBA" id="ARBA00023242"/>
    </source>
</evidence>
<dbReference type="SMART" id="SM00297">
    <property type="entry name" value="BROMO"/>
    <property type="match status" value="1"/>
</dbReference>